<dbReference type="PANTHER" id="PTHR42899:SF1">
    <property type="entry name" value="SPERMATOGENESIS-ASSOCIATED PROTEIN 20"/>
    <property type="match status" value="1"/>
</dbReference>
<accession>A0AA49JF18</accession>
<dbReference type="SUPFAM" id="SSF48208">
    <property type="entry name" value="Six-hairpin glycosidases"/>
    <property type="match status" value="1"/>
</dbReference>
<dbReference type="InterPro" id="IPR004879">
    <property type="entry name" value="Ssp411-like_TRX"/>
</dbReference>
<dbReference type="GO" id="GO:0005975">
    <property type="term" value="P:carbohydrate metabolic process"/>
    <property type="evidence" value="ECO:0007669"/>
    <property type="project" value="InterPro"/>
</dbReference>
<dbReference type="Gene3D" id="1.50.10.20">
    <property type="match status" value="1"/>
</dbReference>
<dbReference type="InterPro" id="IPR024705">
    <property type="entry name" value="Ssp411"/>
</dbReference>
<name>A0AA49JF18_9BACT</name>
<dbReference type="EMBL" id="CP120682">
    <property type="protein sequence ID" value="WKN34974.1"/>
    <property type="molecule type" value="Genomic_DNA"/>
</dbReference>
<dbReference type="AlphaFoldDB" id="A0AA49JF18"/>
<evidence type="ECO:0000313" key="2">
    <source>
        <dbReference type="EMBL" id="WKN34974.1"/>
    </source>
</evidence>
<proteinExistence type="predicted"/>
<sequence length="689" mass="79239">MTSSSSTKPTNHLIHESSPYLLQHAHNPVEWYPWSEQALEKAKKEDKPIIVSIGYSACHWCHVMERESFENEEVAQLMNEHFINIKVDREERPDVDQIYMEAVQTMGLQGGWPLNVFLTPDQKPFYGGTYFPQQNWTQILRNVALAYEKQREQVVESADKFAESLQTSEMLRYGIHPTSARIETTEAKASLQEIFTQLAERFDTEEGGMNKSPKFPMPSQWLFLLRYYFLTEQKEALDQTLLTLNKMAEGGIYDQIGGGFARYSVDGQWFAPHFEKMLYDNGQLLSLYAEAFTLTKHDLYRQVLNDTVRFVERELTSPTGGFYSALDADSEGEEGKYYVWTYDELKEVLGDTTEIVTDYFNATQQGNWEAGNNILHRSLSENEFARKYELDLPDFSALMAKAKQDLLEKRSKRERPGLDNKIIAGWNGMMLRGLIDAYSALGESAFLNLARKNAEFLDQKMIRVTDAEASLLHTYKEGENVLEGFLDDYAFVIDGFLALYQVTFEEHWLQRANQLAQYAIRNFYDTNEQFFFYTAASSELIARKKELFDNVIPASNSVMARNLHKVGILLDDAQYQEMTEMMLSRMIKTVKSYPADTTNWGILYTEMATPLAEVAIVGPDCQEVALELIQHYHPNKVLVGTPSKSDLPLLKERHTEDEQTTLYVCYDKTCQLPVQAVSEALEQLQRNME</sequence>
<dbReference type="PANTHER" id="PTHR42899">
    <property type="entry name" value="SPERMATOGENESIS-ASSOCIATED PROTEIN 20"/>
    <property type="match status" value="1"/>
</dbReference>
<reference evidence="2" key="2">
    <citation type="journal article" date="2024" name="Antonie Van Leeuwenhoek">
        <title>Roseihalotalea indica gen. nov., sp. nov., a halophilic Bacteroidetes from mesopelagic Southwest Indian Ocean with higher carbohydrate metabolic potential.</title>
        <authorList>
            <person name="Chen B."/>
            <person name="Zhang M."/>
            <person name="Lin D."/>
            <person name="Ye J."/>
            <person name="Tang K."/>
        </authorList>
    </citation>
    <scope>NUCLEOTIDE SEQUENCE</scope>
    <source>
        <strain evidence="2">TK19036</strain>
    </source>
</reference>
<dbReference type="Gene3D" id="3.40.30.10">
    <property type="entry name" value="Glutaredoxin"/>
    <property type="match status" value="1"/>
</dbReference>
<dbReference type="CDD" id="cd02955">
    <property type="entry name" value="SSP411"/>
    <property type="match status" value="1"/>
</dbReference>
<protein>
    <submittedName>
        <fullName evidence="2">Thioredoxin domain-containing protein</fullName>
    </submittedName>
</protein>
<dbReference type="InterPro" id="IPR008928">
    <property type="entry name" value="6-hairpin_glycosidase_sf"/>
</dbReference>
<dbReference type="SUPFAM" id="SSF52833">
    <property type="entry name" value="Thioredoxin-like"/>
    <property type="match status" value="1"/>
</dbReference>
<gene>
    <name evidence="2" type="ORF">K4G66_21595</name>
</gene>
<evidence type="ECO:0000259" key="1">
    <source>
        <dbReference type="Pfam" id="PF03190"/>
    </source>
</evidence>
<dbReference type="Pfam" id="PF03190">
    <property type="entry name" value="Thioredox_DsbH"/>
    <property type="match status" value="1"/>
</dbReference>
<feature type="domain" description="Spermatogenesis-associated protein 20-like TRX" evidence="1">
    <location>
        <begin position="10"/>
        <end position="166"/>
    </location>
</feature>
<dbReference type="PIRSF" id="PIRSF006402">
    <property type="entry name" value="UCP006402_thioredoxin"/>
    <property type="match status" value="1"/>
</dbReference>
<dbReference type="InterPro" id="IPR036249">
    <property type="entry name" value="Thioredoxin-like_sf"/>
</dbReference>
<reference evidence="2" key="1">
    <citation type="journal article" date="2023" name="Comput. Struct. Biotechnol. J.">
        <title>Discovery of a novel marine Bacteroidetes with a rich repertoire of carbohydrate-active enzymes.</title>
        <authorList>
            <person name="Chen B."/>
            <person name="Liu G."/>
            <person name="Chen Q."/>
            <person name="Wang H."/>
            <person name="Liu L."/>
            <person name="Tang K."/>
        </authorList>
    </citation>
    <scope>NUCLEOTIDE SEQUENCE</scope>
    <source>
        <strain evidence="2">TK19036</strain>
    </source>
</reference>
<organism evidence="2">
    <name type="scientific">Roseihalotalea indica</name>
    <dbReference type="NCBI Taxonomy" id="2867963"/>
    <lineage>
        <taxon>Bacteria</taxon>
        <taxon>Pseudomonadati</taxon>
        <taxon>Bacteroidota</taxon>
        <taxon>Cytophagia</taxon>
        <taxon>Cytophagales</taxon>
        <taxon>Catalimonadaceae</taxon>
        <taxon>Roseihalotalea</taxon>
    </lineage>
</organism>